<gene>
    <name evidence="5" type="ORF">M9Y10_010907</name>
</gene>
<dbReference type="Pfam" id="PF08246">
    <property type="entry name" value="Inhibitor_I29"/>
    <property type="match status" value="1"/>
</dbReference>
<protein>
    <submittedName>
        <fullName evidence="5">Uncharacterized protein</fullName>
    </submittedName>
</protein>
<evidence type="ECO:0000256" key="2">
    <source>
        <dbReference type="ARBA" id="ARBA00023157"/>
    </source>
</evidence>
<dbReference type="PRINTS" id="PR00705">
    <property type="entry name" value="PAPAIN"/>
</dbReference>
<evidence type="ECO:0000313" key="6">
    <source>
        <dbReference type="Proteomes" id="UP001470230"/>
    </source>
</evidence>
<feature type="domain" description="Peptidase C1A papain C-terminal" evidence="3">
    <location>
        <begin position="103"/>
        <end position="317"/>
    </location>
</feature>
<dbReference type="EMBL" id="JAPFFF010000016">
    <property type="protein sequence ID" value="KAK8865365.1"/>
    <property type="molecule type" value="Genomic_DNA"/>
</dbReference>
<proteinExistence type="inferred from homology"/>
<evidence type="ECO:0000259" key="3">
    <source>
        <dbReference type="SMART" id="SM00645"/>
    </source>
</evidence>
<dbReference type="SUPFAM" id="SSF54001">
    <property type="entry name" value="Cysteine proteinases"/>
    <property type="match status" value="1"/>
</dbReference>
<keyword evidence="2" id="KW-1015">Disulfide bond</keyword>
<dbReference type="Gene3D" id="3.90.70.10">
    <property type="entry name" value="Cysteine proteinases"/>
    <property type="match status" value="1"/>
</dbReference>
<evidence type="ECO:0000313" key="5">
    <source>
        <dbReference type="EMBL" id="KAK8865365.1"/>
    </source>
</evidence>
<dbReference type="CDD" id="cd02248">
    <property type="entry name" value="Peptidase_C1A"/>
    <property type="match status" value="1"/>
</dbReference>
<dbReference type="PROSITE" id="PS00139">
    <property type="entry name" value="THIOL_PROTEASE_CYS"/>
    <property type="match status" value="1"/>
</dbReference>
<comment type="similarity">
    <text evidence="1">Belongs to the peptidase C1 family.</text>
</comment>
<dbReference type="InterPro" id="IPR000169">
    <property type="entry name" value="Pept_cys_AS"/>
</dbReference>
<dbReference type="InterPro" id="IPR038765">
    <property type="entry name" value="Papain-like_cys_pep_sf"/>
</dbReference>
<keyword evidence="6" id="KW-1185">Reference proteome</keyword>
<feature type="domain" description="Cathepsin propeptide inhibitor" evidence="4">
    <location>
        <begin position="22"/>
        <end position="78"/>
    </location>
</feature>
<dbReference type="InterPro" id="IPR039417">
    <property type="entry name" value="Peptidase_C1A_papain-like"/>
</dbReference>
<dbReference type="InterPro" id="IPR025661">
    <property type="entry name" value="Pept_asp_AS"/>
</dbReference>
<comment type="caution">
    <text evidence="5">The sequence shown here is derived from an EMBL/GenBank/DDBJ whole genome shotgun (WGS) entry which is preliminary data.</text>
</comment>
<dbReference type="PANTHER" id="PTHR12411">
    <property type="entry name" value="CYSTEINE PROTEASE FAMILY C1-RELATED"/>
    <property type="match status" value="1"/>
</dbReference>
<evidence type="ECO:0000256" key="1">
    <source>
        <dbReference type="ARBA" id="ARBA00008455"/>
    </source>
</evidence>
<organism evidence="5 6">
    <name type="scientific">Tritrichomonas musculus</name>
    <dbReference type="NCBI Taxonomy" id="1915356"/>
    <lineage>
        <taxon>Eukaryota</taxon>
        <taxon>Metamonada</taxon>
        <taxon>Parabasalia</taxon>
        <taxon>Tritrichomonadida</taxon>
        <taxon>Tritrichomonadidae</taxon>
        <taxon>Tritrichomonas</taxon>
    </lineage>
</organism>
<dbReference type="InterPro" id="IPR013128">
    <property type="entry name" value="Peptidase_C1A"/>
</dbReference>
<dbReference type="SMART" id="SM00645">
    <property type="entry name" value="Pept_C1"/>
    <property type="match status" value="1"/>
</dbReference>
<dbReference type="PROSITE" id="PS00640">
    <property type="entry name" value="THIOL_PROTEASE_ASN"/>
    <property type="match status" value="1"/>
</dbReference>
<dbReference type="InterPro" id="IPR000668">
    <property type="entry name" value="Peptidase_C1A_C"/>
</dbReference>
<accession>A0ABR2IM82</accession>
<dbReference type="InterPro" id="IPR013201">
    <property type="entry name" value="Prot_inhib_I29"/>
</dbReference>
<sequence length="319" mass="35460">MFSLLAAFACSINIGLSEEKSFISWMRNTNNFYTGDEYSLRLGIYLANLKFVREHNANPSKSFKIEMNHLAALTPAEYKSLLGFKPKFTNNLKRAQIRTIKNNDEELDWRTKGAVNAVKNQGACGSCWAFSAIQNCESTEFLKYNVLYRLSEQSIVDCDKVDGGCSGGLPIDAFRYIINECNGKVMLEDDYPYLAIDGTCKFDPSKAVGHFKRFVEVESGSEDDLAAKCKQFGPLTIGIDASQYSFQLYSGGIYDEPQCSSMFLDHGVGLVGYGTEGKVAYWIVRNSWGAGWGEKGYVRMIRGNNQCGEATSATVIISE</sequence>
<dbReference type="Proteomes" id="UP001470230">
    <property type="component" value="Unassembled WGS sequence"/>
</dbReference>
<name>A0ABR2IM82_9EUKA</name>
<reference evidence="5 6" key="1">
    <citation type="submission" date="2024-04" db="EMBL/GenBank/DDBJ databases">
        <title>Tritrichomonas musculus Genome.</title>
        <authorList>
            <person name="Alves-Ferreira E."/>
            <person name="Grigg M."/>
            <person name="Lorenzi H."/>
            <person name="Galac M."/>
        </authorList>
    </citation>
    <scope>NUCLEOTIDE SEQUENCE [LARGE SCALE GENOMIC DNA]</scope>
    <source>
        <strain evidence="5 6">EAF2021</strain>
    </source>
</reference>
<dbReference type="SMART" id="SM00848">
    <property type="entry name" value="Inhibitor_I29"/>
    <property type="match status" value="1"/>
</dbReference>
<evidence type="ECO:0000259" key="4">
    <source>
        <dbReference type="SMART" id="SM00848"/>
    </source>
</evidence>
<dbReference type="Pfam" id="PF00112">
    <property type="entry name" value="Peptidase_C1"/>
    <property type="match status" value="1"/>
</dbReference>